<evidence type="ECO:0000256" key="1">
    <source>
        <dbReference type="ARBA" id="ARBA00022617"/>
    </source>
</evidence>
<dbReference type="Pfam" id="PF00034">
    <property type="entry name" value="Cytochrom_C"/>
    <property type="match status" value="1"/>
</dbReference>
<evidence type="ECO:0000313" key="7">
    <source>
        <dbReference type="Proteomes" id="UP000655016"/>
    </source>
</evidence>
<keyword evidence="1 4" id="KW-0349">Heme</keyword>
<keyword evidence="2 4" id="KW-0479">Metal-binding</keyword>
<dbReference type="InterPro" id="IPR009056">
    <property type="entry name" value="Cyt_c-like_dom"/>
</dbReference>
<dbReference type="Proteomes" id="UP000655016">
    <property type="component" value="Unassembled WGS sequence"/>
</dbReference>
<dbReference type="EMBL" id="BMKP01000015">
    <property type="protein sequence ID" value="GGF29649.1"/>
    <property type="molecule type" value="Genomic_DNA"/>
</dbReference>
<keyword evidence="3 4" id="KW-0408">Iron</keyword>
<gene>
    <name evidence="6" type="ORF">GCM10011518_43640</name>
</gene>
<feature type="domain" description="Cytochrome c" evidence="5">
    <location>
        <begin position="39"/>
        <end position="130"/>
    </location>
</feature>
<accession>A0ABQ1V059</accession>
<evidence type="ECO:0000313" key="6">
    <source>
        <dbReference type="EMBL" id="GGF29649.1"/>
    </source>
</evidence>
<protein>
    <recommendedName>
        <fullName evidence="5">Cytochrome c domain-containing protein</fullName>
    </recommendedName>
</protein>
<evidence type="ECO:0000256" key="3">
    <source>
        <dbReference type="ARBA" id="ARBA00023004"/>
    </source>
</evidence>
<sequence>MRFKIFSFIFLCIFISCKEKENYQNDYYQKLALEKNEKIFEAIGKMYFEKNCLGCHANKGAKDNYLEYAIKDDKYEFLFLKNFITQQNSLLKNKNKEALALKDWSNNNVYLHSFNFNENEIKAILHYLKN</sequence>
<proteinExistence type="predicted"/>
<evidence type="ECO:0000256" key="2">
    <source>
        <dbReference type="ARBA" id="ARBA00022723"/>
    </source>
</evidence>
<organism evidence="6 7">
    <name type="scientific">Flavobacterium limi</name>
    <dbReference type="NCBI Taxonomy" id="2045105"/>
    <lineage>
        <taxon>Bacteria</taxon>
        <taxon>Pseudomonadati</taxon>
        <taxon>Bacteroidota</taxon>
        <taxon>Flavobacteriia</taxon>
        <taxon>Flavobacteriales</taxon>
        <taxon>Flavobacteriaceae</taxon>
        <taxon>Flavobacterium</taxon>
    </lineage>
</organism>
<reference evidence="7" key="1">
    <citation type="journal article" date="2019" name="Int. J. Syst. Evol. Microbiol.">
        <title>The Global Catalogue of Microorganisms (GCM) 10K type strain sequencing project: providing services to taxonomists for standard genome sequencing and annotation.</title>
        <authorList>
            <consortium name="The Broad Institute Genomics Platform"/>
            <consortium name="The Broad Institute Genome Sequencing Center for Infectious Disease"/>
            <person name="Wu L."/>
            <person name="Ma J."/>
        </authorList>
    </citation>
    <scope>NUCLEOTIDE SEQUENCE [LARGE SCALE GENOMIC DNA]</scope>
    <source>
        <strain evidence="7">CGMCC 1.16060</strain>
    </source>
</reference>
<dbReference type="InterPro" id="IPR036909">
    <property type="entry name" value="Cyt_c-like_dom_sf"/>
</dbReference>
<dbReference type="Gene3D" id="1.10.760.10">
    <property type="entry name" value="Cytochrome c-like domain"/>
    <property type="match status" value="1"/>
</dbReference>
<name>A0ABQ1V059_9FLAO</name>
<keyword evidence="7" id="KW-1185">Reference proteome</keyword>
<comment type="caution">
    <text evidence="6">The sequence shown here is derived from an EMBL/GenBank/DDBJ whole genome shotgun (WGS) entry which is preliminary data.</text>
</comment>
<evidence type="ECO:0000256" key="4">
    <source>
        <dbReference type="PROSITE-ProRule" id="PRU00433"/>
    </source>
</evidence>
<dbReference type="RefSeq" id="WP_163396670.1">
    <property type="nucleotide sequence ID" value="NZ_BMKP01000015.1"/>
</dbReference>
<dbReference type="PROSITE" id="PS51007">
    <property type="entry name" value="CYTC"/>
    <property type="match status" value="1"/>
</dbReference>
<dbReference type="SUPFAM" id="SSF46626">
    <property type="entry name" value="Cytochrome c"/>
    <property type="match status" value="1"/>
</dbReference>
<evidence type="ECO:0000259" key="5">
    <source>
        <dbReference type="PROSITE" id="PS51007"/>
    </source>
</evidence>
<dbReference type="PROSITE" id="PS51257">
    <property type="entry name" value="PROKAR_LIPOPROTEIN"/>
    <property type="match status" value="1"/>
</dbReference>